<evidence type="ECO:0000313" key="2">
    <source>
        <dbReference type="EMBL" id="KIZ05798.1"/>
    </source>
</evidence>
<evidence type="ECO:0000256" key="1">
    <source>
        <dbReference type="SAM" id="MobiDB-lite"/>
    </source>
</evidence>
<reference evidence="2 3" key="1">
    <citation type="journal article" date="2013" name="BMC Genomics">
        <title>Reconstruction of the lipid metabolism for the microalga Monoraphidium neglectum from its genome sequence reveals characteristics suitable for biofuel production.</title>
        <authorList>
            <person name="Bogen C."/>
            <person name="Al-Dilaimi A."/>
            <person name="Albersmeier A."/>
            <person name="Wichmann J."/>
            <person name="Grundmann M."/>
            <person name="Rupp O."/>
            <person name="Lauersen K.J."/>
            <person name="Blifernez-Klassen O."/>
            <person name="Kalinowski J."/>
            <person name="Goesmann A."/>
            <person name="Mussgnug J.H."/>
            <person name="Kruse O."/>
        </authorList>
    </citation>
    <scope>NUCLEOTIDE SEQUENCE [LARGE SCALE GENOMIC DNA]</scope>
    <source>
        <strain evidence="2 3">SAG 48.87</strain>
    </source>
</reference>
<dbReference type="EMBL" id="KK100455">
    <property type="protein sequence ID" value="KIZ05798.1"/>
    <property type="molecule type" value="Genomic_DNA"/>
</dbReference>
<dbReference type="AlphaFoldDB" id="A0A0D2K616"/>
<name>A0A0D2K616_9CHLO</name>
<accession>A0A0D2K616</accession>
<dbReference type="STRING" id="145388.A0A0D2K616"/>
<feature type="compositionally biased region" description="Basic residues" evidence="1">
    <location>
        <begin position="135"/>
        <end position="147"/>
    </location>
</feature>
<proteinExistence type="predicted"/>
<keyword evidence="3" id="KW-1185">Reference proteome</keyword>
<feature type="region of interest" description="Disordered" evidence="1">
    <location>
        <begin position="122"/>
        <end position="179"/>
    </location>
</feature>
<dbReference type="Proteomes" id="UP000054498">
    <property type="component" value="Unassembled WGS sequence"/>
</dbReference>
<protein>
    <submittedName>
        <fullName evidence="2">Uncharacterized protein</fullName>
    </submittedName>
</protein>
<dbReference type="OrthoDB" id="6513042at2759"/>
<dbReference type="KEGG" id="mng:MNEG_2166"/>
<dbReference type="GeneID" id="25735044"/>
<organism evidence="2 3">
    <name type="scientific">Monoraphidium neglectum</name>
    <dbReference type="NCBI Taxonomy" id="145388"/>
    <lineage>
        <taxon>Eukaryota</taxon>
        <taxon>Viridiplantae</taxon>
        <taxon>Chlorophyta</taxon>
        <taxon>core chlorophytes</taxon>
        <taxon>Chlorophyceae</taxon>
        <taxon>CS clade</taxon>
        <taxon>Sphaeropleales</taxon>
        <taxon>Selenastraceae</taxon>
        <taxon>Monoraphidium</taxon>
    </lineage>
</organism>
<gene>
    <name evidence="2" type="ORF">MNEG_2166</name>
</gene>
<sequence length="346" mass="36922">MRAQITLGPRAPTAHRLEADVISGRMWCPACAAAAPPLPDRIPESFDDLEQYVSMFEPLLHEEAREGARRDWQEGVNAGKGCAVAVGSFQDVGRGWYSVRLLMADPGAAFAAREGHVVVLSLQQQQQQQQQTHQGRGRGRGAGRGRGGRGQQLHPDWAGAEGAGPPAKRTRLLDYDGAHSPDDPASPCCAILPALRAAAAASGAASAPTWWLAPAGALVTSTRETETLARLRNLRLLRPILKPGEVLAVAPEQVARAWPAELSDQVAHAGFNSYLRSRYDQPQLTAIELAATHVALPAAAYAAATEVADPSGQRVLPFTLIQARVPSCHGLPTRAAPAWMAHTRDI</sequence>
<dbReference type="RefSeq" id="XP_013904817.1">
    <property type="nucleotide sequence ID" value="XM_014049363.1"/>
</dbReference>
<evidence type="ECO:0000313" key="3">
    <source>
        <dbReference type="Proteomes" id="UP000054498"/>
    </source>
</evidence>
<feature type="compositionally biased region" description="Low complexity" evidence="1">
    <location>
        <begin position="123"/>
        <end position="134"/>
    </location>
</feature>